<gene>
    <name evidence="1" type="ORF">IHE45_01G079000</name>
</gene>
<proteinExistence type="predicted"/>
<dbReference type="EMBL" id="CM037011">
    <property type="protein sequence ID" value="KAH7692639.1"/>
    <property type="molecule type" value="Genomic_DNA"/>
</dbReference>
<sequence length="420" mass="46120">MELQHWSLSSLSTALVLLLLLPAINGEASPAVSGSERPVLRFSGKRGEFKILQIADMHYADGWKTKCLDVLPEEAPNCSDINTTAFIYRVVKAENPDLIVFTGDNIFGRDATDAAKSMDAAFAPAIALKIPWAAVLGNHDQENPTLNREGLMQHIVGMAYTLSRINPDGLEIDGFGNYNLEVAGVEGSGLANKSVLNLYFLDSGDYSTVSKIRGYGWIKVSQQMWFLNVSSHLQNLFMSKPEPQKEPAPGLVYFHIPLPEFSSLDTLKISGVKQEGISSASVNSGFFTTMLEAGDVKAVFTGHDHINDFCGELHGIHLCYAGGFGYHAYGKAGWPRRARVVSAYLEKTRSGSWGGVRSIKTWKRLDDKNLSTIDTEILWERGNEAEGRRKTRITADAEVLAKDNILQLNPLDGNEKIGVI</sequence>
<evidence type="ECO:0000313" key="2">
    <source>
        <dbReference type="Proteomes" id="UP000827976"/>
    </source>
</evidence>
<reference evidence="2" key="1">
    <citation type="journal article" date="2022" name="Nat. Commun.">
        <title>Chromosome evolution and the genetic basis of agronomically important traits in greater yam.</title>
        <authorList>
            <person name="Bredeson J.V."/>
            <person name="Lyons J.B."/>
            <person name="Oniyinde I.O."/>
            <person name="Okereke N.R."/>
            <person name="Kolade O."/>
            <person name="Nnabue I."/>
            <person name="Nwadili C.O."/>
            <person name="Hribova E."/>
            <person name="Parker M."/>
            <person name="Nwogha J."/>
            <person name="Shu S."/>
            <person name="Carlson J."/>
            <person name="Kariba R."/>
            <person name="Muthemba S."/>
            <person name="Knop K."/>
            <person name="Barton G.J."/>
            <person name="Sherwood A.V."/>
            <person name="Lopez-Montes A."/>
            <person name="Asiedu R."/>
            <person name="Jamnadass R."/>
            <person name="Muchugi A."/>
            <person name="Goodstein D."/>
            <person name="Egesi C.N."/>
            <person name="Featherston J."/>
            <person name="Asfaw A."/>
            <person name="Simpson G.G."/>
            <person name="Dolezel J."/>
            <person name="Hendre P.S."/>
            <person name="Van Deynze A."/>
            <person name="Kumar P.L."/>
            <person name="Obidiegwu J.E."/>
            <person name="Bhattacharjee R."/>
            <person name="Rokhsar D.S."/>
        </authorList>
    </citation>
    <scope>NUCLEOTIDE SEQUENCE [LARGE SCALE GENOMIC DNA]</scope>
    <source>
        <strain evidence="2">cv. TDa95/00328</strain>
    </source>
</reference>
<organism evidence="1 2">
    <name type="scientific">Dioscorea alata</name>
    <name type="common">Purple yam</name>
    <dbReference type="NCBI Taxonomy" id="55571"/>
    <lineage>
        <taxon>Eukaryota</taxon>
        <taxon>Viridiplantae</taxon>
        <taxon>Streptophyta</taxon>
        <taxon>Embryophyta</taxon>
        <taxon>Tracheophyta</taxon>
        <taxon>Spermatophyta</taxon>
        <taxon>Magnoliopsida</taxon>
        <taxon>Liliopsida</taxon>
        <taxon>Dioscoreales</taxon>
        <taxon>Dioscoreaceae</taxon>
        <taxon>Dioscorea</taxon>
    </lineage>
</organism>
<accession>A0ACB7WV47</accession>
<evidence type="ECO:0000313" key="1">
    <source>
        <dbReference type="EMBL" id="KAH7692639.1"/>
    </source>
</evidence>
<dbReference type="Proteomes" id="UP000827976">
    <property type="component" value="Chromosome 1"/>
</dbReference>
<name>A0ACB7WV47_DIOAL</name>
<protein>
    <submittedName>
        <fullName evidence="1">Phosphoesterase protein</fullName>
    </submittedName>
</protein>
<comment type="caution">
    <text evidence="1">The sequence shown here is derived from an EMBL/GenBank/DDBJ whole genome shotgun (WGS) entry which is preliminary data.</text>
</comment>
<keyword evidence="2" id="KW-1185">Reference proteome</keyword>